<accession>A0ABS9CM02</accession>
<dbReference type="EMBL" id="JAFBIT010000001">
    <property type="protein sequence ID" value="MCF2651820.1"/>
    <property type="molecule type" value="Genomic_DNA"/>
</dbReference>
<sequence length="62" mass="7225">MKREIYTIRSMTPDGVVHDIGTVIYEGNQKVYVNNKMLESEAQRAQREKKLSARCRFEEGYG</sequence>
<reference evidence="1 2" key="1">
    <citation type="submission" date="2020-12" db="EMBL/GenBank/DDBJ databases">
        <title>Whole genome sequences of gut porcine anaerobes.</title>
        <authorList>
            <person name="Kubasova T."/>
            <person name="Jahodarova E."/>
            <person name="Rychlik I."/>
        </authorList>
    </citation>
    <scope>NUCLEOTIDE SEQUENCE [LARGE SCALE GENOMIC DNA]</scope>
    <source>
        <strain evidence="1 2">An867</strain>
    </source>
</reference>
<dbReference type="RefSeq" id="WP_235322820.1">
    <property type="nucleotide sequence ID" value="NZ_JAFBIT010000001.1"/>
</dbReference>
<gene>
    <name evidence="1" type="ORF">JQM67_04325</name>
</gene>
<keyword evidence="2" id="KW-1185">Reference proteome</keyword>
<dbReference type="Proteomes" id="UP001299220">
    <property type="component" value="Unassembled WGS sequence"/>
</dbReference>
<evidence type="ECO:0000313" key="2">
    <source>
        <dbReference type="Proteomes" id="UP001299220"/>
    </source>
</evidence>
<organism evidence="1 2">
    <name type="scientific">Anaeromassilibacillus senegalensis</name>
    <dbReference type="NCBI Taxonomy" id="1673717"/>
    <lineage>
        <taxon>Bacteria</taxon>
        <taxon>Bacillati</taxon>
        <taxon>Bacillota</taxon>
        <taxon>Clostridia</taxon>
        <taxon>Eubacteriales</taxon>
        <taxon>Acutalibacteraceae</taxon>
        <taxon>Anaeromassilibacillus</taxon>
    </lineage>
</organism>
<name>A0ABS9CM02_9FIRM</name>
<evidence type="ECO:0000313" key="1">
    <source>
        <dbReference type="EMBL" id="MCF2651820.1"/>
    </source>
</evidence>
<proteinExistence type="predicted"/>
<comment type="caution">
    <text evidence="1">The sequence shown here is derived from an EMBL/GenBank/DDBJ whole genome shotgun (WGS) entry which is preliminary data.</text>
</comment>
<protein>
    <submittedName>
        <fullName evidence="1">Uncharacterized protein</fullName>
    </submittedName>
</protein>